<organism evidence="1 2">
    <name type="scientific">Cladorrhinum samala</name>
    <dbReference type="NCBI Taxonomy" id="585594"/>
    <lineage>
        <taxon>Eukaryota</taxon>
        <taxon>Fungi</taxon>
        <taxon>Dikarya</taxon>
        <taxon>Ascomycota</taxon>
        <taxon>Pezizomycotina</taxon>
        <taxon>Sordariomycetes</taxon>
        <taxon>Sordariomycetidae</taxon>
        <taxon>Sordariales</taxon>
        <taxon>Podosporaceae</taxon>
        <taxon>Cladorrhinum</taxon>
    </lineage>
</organism>
<keyword evidence="2" id="KW-1185">Reference proteome</keyword>
<gene>
    <name evidence="1" type="ORF">QBC42DRAFT_180465</name>
</gene>
<accession>A0AAV9HL09</accession>
<reference evidence="1" key="2">
    <citation type="submission" date="2023-06" db="EMBL/GenBank/DDBJ databases">
        <authorList>
            <consortium name="Lawrence Berkeley National Laboratory"/>
            <person name="Mondo S.J."/>
            <person name="Hensen N."/>
            <person name="Bonometti L."/>
            <person name="Westerberg I."/>
            <person name="Brannstrom I.O."/>
            <person name="Guillou S."/>
            <person name="Cros-Aarteil S."/>
            <person name="Calhoun S."/>
            <person name="Haridas S."/>
            <person name="Kuo A."/>
            <person name="Pangilinan J."/>
            <person name="Riley R."/>
            <person name="Labutti K."/>
            <person name="Andreopoulos B."/>
            <person name="Lipzen A."/>
            <person name="Chen C."/>
            <person name="Yanf M."/>
            <person name="Daum C."/>
            <person name="Ng V."/>
            <person name="Clum A."/>
            <person name="Steindorff A."/>
            <person name="Ohm R."/>
            <person name="Martin F."/>
            <person name="Silar P."/>
            <person name="Natvig D."/>
            <person name="Lalanne C."/>
            <person name="Gautier V."/>
            <person name="Ament-Velasquez S.L."/>
            <person name="Kruys A."/>
            <person name="Hutchinson M.I."/>
            <person name="Powell A.J."/>
            <person name="Barry K."/>
            <person name="Miller A.N."/>
            <person name="Grigoriev I.V."/>
            <person name="Debuchy R."/>
            <person name="Gladieux P."/>
            <person name="Thoren M.H."/>
            <person name="Johannesson H."/>
        </authorList>
    </citation>
    <scope>NUCLEOTIDE SEQUENCE</scope>
    <source>
        <strain evidence="1">PSN324</strain>
    </source>
</reference>
<proteinExistence type="predicted"/>
<dbReference type="AlphaFoldDB" id="A0AAV9HL09"/>
<sequence>MEPITSSSLTSLPTELIAHIASFLRPKCCTHNRPGCHYWSRGQTPLSRLSRTCKRLASILQPSLFLCFPDHHSDQVRRLVHLARTLMARPDLAQRVRFLMMGQLDHDSLPTADATFVQSTVTELQPGNPVPSWWDTDGDPQYRLLALELVLAHTPSLEYLRIPLDYDWRLEFLHGLGSEFSLPALRSLEVSHYFIAGDRFDISLDAVETIAAAAPNLEFLSIPSPNAYNADGPFGNLRALDLQSNNAVCSEVLSDFASKAPKLERFALQWDGFSYEDDAEDRRAVDAWNALEKRRDTLREVDVNALSPLRAAWRRNNRHAKEDSFLSGMLPESIREVTLWNLDVHEYTEAVRRLAKVVGFGRYPALKSVVVAKAERSDRDGFYNQWNGPGAWWAMREELKQEFAKGGVAFEVKLESDYWRGLLKA</sequence>
<dbReference type="Gene3D" id="3.80.10.10">
    <property type="entry name" value="Ribonuclease Inhibitor"/>
    <property type="match status" value="1"/>
</dbReference>
<evidence type="ECO:0000313" key="2">
    <source>
        <dbReference type="Proteomes" id="UP001321749"/>
    </source>
</evidence>
<evidence type="ECO:0008006" key="3">
    <source>
        <dbReference type="Google" id="ProtNLM"/>
    </source>
</evidence>
<dbReference type="Proteomes" id="UP001321749">
    <property type="component" value="Unassembled WGS sequence"/>
</dbReference>
<comment type="caution">
    <text evidence="1">The sequence shown here is derived from an EMBL/GenBank/DDBJ whole genome shotgun (WGS) entry which is preliminary data.</text>
</comment>
<reference evidence="1" key="1">
    <citation type="journal article" date="2023" name="Mol. Phylogenet. Evol.">
        <title>Genome-scale phylogeny and comparative genomics of the fungal order Sordariales.</title>
        <authorList>
            <person name="Hensen N."/>
            <person name="Bonometti L."/>
            <person name="Westerberg I."/>
            <person name="Brannstrom I.O."/>
            <person name="Guillou S."/>
            <person name="Cros-Aarteil S."/>
            <person name="Calhoun S."/>
            <person name="Haridas S."/>
            <person name="Kuo A."/>
            <person name="Mondo S."/>
            <person name="Pangilinan J."/>
            <person name="Riley R."/>
            <person name="LaButti K."/>
            <person name="Andreopoulos B."/>
            <person name="Lipzen A."/>
            <person name="Chen C."/>
            <person name="Yan M."/>
            <person name="Daum C."/>
            <person name="Ng V."/>
            <person name="Clum A."/>
            <person name="Steindorff A."/>
            <person name="Ohm R.A."/>
            <person name="Martin F."/>
            <person name="Silar P."/>
            <person name="Natvig D.O."/>
            <person name="Lalanne C."/>
            <person name="Gautier V."/>
            <person name="Ament-Velasquez S.L."/>
            <person name="Kruys A."/>
            <person name="Hutchinson M.I."/>
            <person name="Powell A.J."/>
            <person name="Barry K."/>
            <person name="Miller A.N."/>
            <person name="Grigoriev I.V."/>
            <person name="Debuchy R."/>
            <person name="Gladieux P."/>
            <person name="Hiltunen Thoren M."/>
            <person name="Johannesson H."/>
        </authorList>
    </citation>
    <scope>NUCLEOTIDE SEQUENCE</scope>
    <source>
        <strain evidence="1">PSN324</strain>
    </source>
</reference>
<name>A0AAV9HL09_9PEZI</name>
<evidence type="ECO:0000313" key="1">
    <source>
        <dbReference type="EMBL" id="KAK4460640.1"/>
    </source>
</evidence>
<dbReference type="InterPro" id="IPR032675">
    <property type="entry name" value="LRR_dom_sf"/>
</dbReference>
<dbReference type="SUPFAM" id="SSF52047">
    <property type="entry name" value="RNI-like"/>
    <property type="match status" value="1"/>
</dbReference>
<protein>
    <recommendedName>
        <fullName evidence="3">F-box domain-containing protein</fullName>
    </recommendedName>
</protein>
<dbReference type="EMBL" id="MU865007">
    <property type="protein sequence ID" value="KAK4460640.1"/>
    <property type="molecule type" value="Genomic_DNA"/>
</dbReference>